<dbReference type="Proteomes" id="UP001429601">
    <property type="component" value="Unassembled WGS sequence"/>
</dbReference>
<dbReference type="InterPro" id="IPR024455">
    <property type="entry name" value="Phage_capsid"/>
</dbReference>
<feature type="signal peptide" evidence="3">
    <location>
        <begin position="1"/>
        <end position="24"/>
    </location>
</feature>
<keyword evidence="3" id="KW-0732">Signal</keyword>
<dbReference type="Pfam" id="PF05065">
    <property type="entry name" value="Phage_capsid"/>
    <property type="match status" value="1"/>
</dbReference>
<dbReference type="SUPFAM" id="SSF56563">
    <property type="entry name" value="Major capsid protein gp5"/>
    <property type="match status" value="1"/>
</dbReference>
<evidence type="ECO:0000313" key="5">
    <source>
        <dbReference type="EMBL" id="NID06648.1"/>
    </source>
</evidence>
<evidence type="ECO:0000256" key="2">
    <source>
        <dbReference type="SAM" id="Coils"/>
    </source>
</evidence>
<reference evidence="5 6" key="1">
    <citation type="journal article" date="2011" name="Curr. Microbiol.">
        <title>Luteibacter jiangsuensis sp. nov.: a methamidophos-degrading bacterium isolated from a methamidophos-manufacturing factory.</title>
        <authorList>
            <person name="Wang L."/>
            <person name="Wang G.L."/>
            <person name="Li S.P."/>
            <person name="Jiang J.D."/>
        </authorList>
    </citation>
    <scope>NUCLEOTIDE SEQUENCE [LARGE SCALE GENOMIC DNA]</scope>
    <source>
        <strain evidence="5 6">CGMCC 1.10133</strain>
    </source>
</reference>
<keyword evidence="6" id="KW-1185">Reference proteome</keyword>
<dbReference type="EMBL" id="JAAQQR010000010">
    <property type="protein sequence ID" value="NID06648.1"/>
    <property type="molecule type" value="Genomic_DNA"/>
</dbReference>
<gene>
    <name evidence="5" type="ORF">HBF26_17265</name>
</gene>
<organism evidence="5 6">
    <name type="scientific">Luteibacter jiangsuensis</name>
    <dbReference type="NCBI Taxonomy" id="637577"/>
    <lineage>
        <taxon>Bacteria</taxon>
        <taxon>Pseudomonadati</taxon>
        <taxon>Pseudomonadota</taxon>
        <taxon>Gammaproteobacteria</taxon>
        <taxon>Lysobacterales</taxon>
        <taxon>Rhodanobacteraceae</taxon>
        <taxon>Luteibacter</taxon>
    </lineage>
</organism>
<evidence type="ECO:0000313" key="6">
    <source>
        <dbReference type="Proteomes" id="UP001429601"/>
    </source>
</evidence>
<comment type="subcellular location">
    <subcellularLocation>
        <location evidence="1">Virion</location>
    </subcellularLocation>
</comment>
<keyword evidence="2" id="KW-0175">Coiled coil</keyword>
<sequence length="444" mass="47743">MNKRIVLLAAMAVLGILLAIDASAATALYHLVTTHPSHLLAAAPALAALPEGIQAELKRIGDEVKSYAEKAENEVKASAKLSEETRAKVDELLLVQGALQADLQHAQQALAKIEANGAGGDVQHQSFGEQFVNSDQFKSFTANTTPRGRVDMTFKAAITSVTTDTDGAAGDLIQVTRVPGVIAPPDRRMTVRDLLTPGRMDGNALEYVKETGFTNNAGMVAEGAKKPESTMKFDLVSTTAKVIAHFMKASRQVLDDAAQLASYIDGRLRYGLAFKEEQQLLNGDGTGQNLLGIIPQATAYVAPFDPGSATVIDKIRLAMLQAELAEFPATGIVLNPTDWARIELTKDTTGRYIIGNPQGVIGATLWNRPVVATQAIEVDKFLTGAFRLGAQIFDRWQARVEVATENEDDFVKNLVTILAEERLALAVYRPQAFIYGDLGNVADA</sequence>
<feature type="domain" description="Phage capsid-like C-terminal" evidence="4">
    <location>
        <begin position="170"/>
        <end position="437"/>
    </location>
</feature>
<name>A0ABX0Q8E3_9GAMM</name>
<proteinExistence type="predicted"/>
<feature type="coiled-coil region" evidence="2">
    <location>
        <begin position="68"/>
        <end position="116"/>
    </location>
</feature>
<comment type="caution">
    <text evidence="5">The sequence shown here is derived from an EMBL/GenBank/DDBJ whole genome shotgun (WGS) entry which is preliminary data.</text>
</comment>
<dbReference type="NCBIfam" id="TIGR01554">
    <property type="entry name" value="major_cap_HK97"/>
    <property type="match status" value="1"/>
</dbReference>
<evidence type="ECO:0000256" key="1">
    <source>
        <dbReference type="ARBA" id="ARBA00004328"/>
    </source>
</evidence>
<accession>A0ABX0Q8E3</accession>
<evidence type="ECO:0000256" key="3">
    <source>
        <dbReference type="SAM" id="SignalP"/>
    </source>
</evidence>
<dbReference type="Gene3D" id="3.30.2400.10">
    <property type="entry name" value="Major capsid protein gp5"/>
    <property type="match status" value="1"/>
</dbReference>
<dbReference type="InterPro" id="IPR054612">
    <property type="entry name" value="Phage_capsid-like_C"/>
</dbReference>
<dbReference type="RefSeq" id="WP_167129235.1">
    <property type="nucleotide sequence ID" value="NZ_JAAQQR010000010.1"/>
</dbReference>
<dbReference type="Gene3D" id="3.30.2320.10">
    <property type="entry name" value="hypothetical protein PF0899 domain"/>
    <property type="match status" value="1"/>
</dbReference>
<evidence type="ECO:0000259" key="4">
    <source>
        <dbReference type="Pfam" id="PF05065"/>
    </source>
</evidence>
<feature type="chain" id="PRO_5046678441" evidence="3">
    <location>
        <begin position="25"/>
        <end position="444"/>
    </location>
</feature>
<protein>
    <submittedName>
        <fullName evidence="5">Phage major capsid protein</fullName>
    </submittedName>
</protein>